<gene>
    <name evidence="7" type="ORF">D7D52_22090</name>
</gene>
<proteinExistence type="predicted"/>
<evidence type="ECO:0000256" key="2">
    <source>
        <dbReference type="ARBA" id="ARBA00022475"/>
    </source>
</evidence>
<evidence type="ECO:0000256" key="4">
    <source>
        <dbReference type="ARBA" id="ARBA00023136"/>
    </source>
</evidence>
<evidence type="ECO:0000256" key="3">
    <source>
        <dbReference type="ARBA" id="ARBA00022729"/>
    </source>
</evidence>
<dbReference type="GO" id="GO:0005886">
    <property type="term" value="C:plasma membrane"/>
    <property type="evidence" value="ECO:0007669"/>
    <property type="project" value="UniProtKB-SubCell"/>
</dbReference>
<name>A0A386ZDX9_9NOCA</name>
<keyword evidence="5" id="KW-0564">Palmitate</keyword>
<organism evidence="7 8">
    <name type="scientific">Nocardia yunnanensis</name>
    <dbReference type="NCBI Taxonomy" id="2382165"/>
    <lineage>
        <taxon>Bacteria</taxon>
        <taxon>Bacillati</taxon>
        <taxon>Actinomycetota</taxon>
        <taxon>Actinomycetes</taxon>
        <taxon>Mycobacteriales</taxon>
        <taxon>Nocardiaceae</taxon>
        <taxon>Nocardia</taxon>
    </lineage>
</organism>
<evidence type="ECO:0000256" key="5">
    <source>
        <dbReference type="ARBA" id="ARBA00023139"/>
    </source>
</evidence>
<keyword evidence="6" id="KW-0449">Lipoprotein</keyword>
<dbReference type="Gene3D" id="3.30.2030.20">
    <property type="match status" value="1"/>
</dbReference>
<keyword evidence="4" id="KW-0472">Membrane</keyword>
<sequence>MEYRDDRGRPTRRGGEEAVTIGISRISIAAAFTLAVIATTTGCGSVDTPYKKTGPADTAQAEQVLRSRPTFEDTHTRVTNAVQDLAAYASSLVPGMTWKWTNTDRQPWSCGAPYDQTAGRTLNLPNYITEGGDPTHGGIPDAVWPQVREKARQLAADLGATQSDPVPTTETPGNREARFIGDNGTVLWLSTRGISSETGCRLLAADKASTSPVTPTTEQPK</sequence>
<dbReference type="Proteomes" id="UP000267164">
    <property type="component" value="Chromosome"/>
</dbReference>
<dbReference type="KEGG" id="nyu:D7D52_22090"/>
<dbReference type="InterPro" id="IPR032018">
    <property type="entry name" value="LppA/LppB/LprP"/>
</dbReference>
<reference evidence="7 8" key="1">
    <citation type="submission" date="2018-09" db="EMBL/GenBank/DDBJ databases">
        <title>Nocardia yunnanensis sp. nov., an actinomycete isolated from a soil sample.</title>
        <authorList>
            <person name="Zhang J."/>
        </authorList>
    </citation>
    <scope>NUCLEOTIDE SEQUENCE [LARGE SCALE GENOMIC DNA]</scope>
    <source>
        <strain evidence="7 8">CFHS0054</strain>
    </source>
</reference>
<dbReference type="EMBL" id="CP032568">
    <property type="protein sequence ID" value="AYF76082.1"/>
    <property type="molecule type" value="Genomic_DNA"/>
</dbReference>
<keyword evidence="2" id="KW-1003">Cell membrane</keyword>
<dbReference type="AlphaFoldDB" id="A0A386ZDX9"/>
<dbReference type="OrthoDB" id="4382082at2"/>
<protein>
    <recommendedName>
        <fullName evidence="9">Lipoprotein LppV</fullName>
    </recommendedName>
</protein>
<keyword evidence="8" id="KW-1185">Reference proteome</keyword>
<evidence type="ECO:0000256" key="6">
    <source>
        <dbReference type="ARBA" id="ARBA00023288"/>
    </source>
</evidence>
<evidence type="ECO:0000256" key="1">
    <source>
        <dbReference type="ARBA" id="ARBA00004193"/>
    </source>
</evidence>
<evidence type="ECO:0000313" key="7">
    <source>
        <dbReference type="EMBL" id="AYF76082.1"/>
    </source>
</evidence>
<dbReference type="Pfam" id="PF16708">
    <property type="entry name" value="LppA"/>
    <property type="match status" value="1"/>
</dbReference>
<accession>A0A386ZDX9</accession>
<evidence type="ECO:0000313" key="8">
    <source>
        <dbReference type="Proteomes" id="UP000267164"/>
    </source>
</evidence>
<keyword evidence="3" id="KW-0732">Signal</keyword>
<comment type="subcellular location">
    <subcellularLocation>
        <location evidence="1">Cell membrane</location>
        <topology evidence="1">Lipid-anchor</topology>
    </subcellularLocation>
</comment>
<evidence type="ECO:0008006" key="9">
    <source>
        <dbReference type="Google" id="ProtNLM"/>
    </source>
</evidence>